<dbReference type="Pfam" id="PF13679">
    <property type="entry name" value="Methyltransf_32"/>
    <property type="match status" value="1"/>
</dbReference>
<dbReference type="InterPro" id="IPR029063">
    <property type="entry name" value="SAM-dependent_MTases_sf"/>
</dbReference>
<dbReference type="PANTHER" id="PTHR13369">
    <property type="match status" value="1"/>
</dbReference>
<protein>
    <submittedName>
        <fullName evidence="2">Methyltransferase</fullName>
    </submittedName>
</protein>
<evidence type="ECO:0000313" key="3">
    <source>
        <dbReference type="Proteomes" id="UP001058687"/>
    </source>
</evidence>
<accession>A0AAE9MVC8</accession>
<dbReference type="SUPFAM" id="SSF53335">
    <property type="entry name" value="S-adenosyl-L-methionine-dependent methyltransferases"/>
    <property type="match status" value="1"/>
</dbReference>
<name>A0AAE9MVC8_9VIBR</name>
<dbReference type="GO" id="GO:0008168">
    <property type="term" value="F:methyltransferase activity"/>
    <property type="evidence" value="ECO:0007669"/>
    <property type="project" value="UniProtKB-KW"/>
</dbReference>
<sequence>MKTQFQFINDCLIENQSLWRFDPFQSSLHSSLPWQAQHPQLCQWLASLSPSQIEEYKAEPELALQALSPFLPELETLAELTHLEPLALNGLELARGLDSGIPGRKLEQISSMGEAAIQHHHGEEWLEWCSGKGYLGRILTTQTDQPVTSFEYQQALCDSGQQAANEHHWKMTFIQGDAFNSQAKAVFKPTQHAVALHACGDLHVRLMQYGSENGIAAMTISPCCYHLIQSEQYQPMSEQGRASSLSLSKQELRIPLQQTVTGGERVRRHRQQEMVFRLGFDLITRQALGMEGYQPVPSIRKSQLSDGFESLCRWAAEQKGIDLAQEIDFDHFEKLSEQRFWQMERLSLVQLVFQRPLEIWLALDKALYLEERGYRVRLAEFCAKSVTPRNILICAYKI</sequence>
<reference evidence="2" key="1">
    <citation type="submission" date="2020-03" db="EMBL/GenBank/DDBJ databases">
        <title>Five strains of Vibrio campbellii isolated from Mariana Trench.</title>
        <authorList>
            <person name="Liang J."/>
            <person name="Zhang X.-H."/>
        </authorList>
    </citation>
    <scope>NUCLEOTIDE SEQUENCE</scope>
    <source>
        <strain evidence="2">LJC014</strain>
    </source>
</reference>
<dbReference type="InterPro" id="IPR025714">
    <property type="entry name" value="Methyltranfer_dom"/>
</dbReference>
<dbReference type="Proteomes" id="UP001058687">
    <property type="component" value="Chromosome 1"/>
</dbReference>
<dbReference type="RefSeq" id="WP_255937286.1">
    <property type="nucleotide sequence ID" value="NZ_CP050467.1"/>
</dbReference>
<evidence type="ECO:0000313" key="2">
    <source>
        <dbReference type="EMBL" id="UTZ25640.1"/>
    </source>
</evidence>
<organism evidence="2 3">
    <name type="scientific">Vibrio campbellii</name>
    <dbReference type="NCBI Taxonomy" id="680"/>
    <lineage>
        <taxon>Bacteria</taxon>
        <taxon>Pseudomonadati</taxon>
        <taxon>Pseudomonadota</taxon>
        <taxon>Gammaproteobacteria</taxon>
        <taxon>Vibrionales</taxon>
        <taxon>Vibrionaceae</taxon>
        <taxon>Vibrio</taxon>
    </lineage>
</organism>
<dbReference type="AlphaFoldDB" id="A0AAE9MVC8"/>
<dbReference type="EMBL" id="CP050467">
    <property type="protein sequence ID" value="UTZ25640.1"/>
    <property type="molecule type" value="Genomic_DNA"/>
</dbReference>
<keyword evidence="2" id="KW-0808">Transferase</keyword>
<keyword evidence="2" id="KW-0489">Methyltransferase</keyword>
<feature type="domain" description="Methyltransferase" evidence="1">
    <location>
        <begin position="107"/>
        <end position="230"/>
    </location>
</feature>
<proteinExistence type="predicted"/>
<dbReference type="PANTHER" id="PTHR13369:SF0">
    <property type="entry name" value="GLUTATHIONE S-TRANSFERASE C-TERMINAL DOMAIN-CONTAINING PROTEIN"/>
    <property type="match status" value="1"/>
</dbReference>
<gene>
    <name evidence="2" type="ORF">HB761_02075</name>
</gene>
<evidence type="ECO:0000259" key="1">
    <source>
        <dbReference type="Pfam" id="PF13679"/>
    </source>
</evidence>
<dbReference type="GO" id="GO:0032259">
    <property type="term" value="P:methylation"/>
    <property type="evidence" value="ECO:0007669"/>
    <property type="project" value="UniProtKB-KW"/>
</dbReference>